<evidence type="ECO:0008006" key="3">
    <source>
        <dbReference type="Google" id="ProtNLM"/>
    </source>
</evidence>
<proteinExistence type="predicted"/>
<dbReference type="EMBL" id="CP119326">
    <property type="protein sequence ID" value="WEK41253.1"/>
    <property type="molecule type" value="Genomic_DNA"/>
</dbReference>
<name>A0AAJ6BL87_9CAUL</name>
<reference evidence="1" key="1">
    <citation type="submission" date="2023-03" db="EMBL/GenBank/DDBJ databases">
        <title>Andean soil-derived lignocellulolytic bacterial consortium as a source of novel taxa and putative plastic-active enzymes.</title>
        <authorList>
            <person name="Diaz-Garcia L."/>
            <person name="Chuvochina M."/>
            <person name="Feuerriegel G."/>
            <person name="Bunk B."/>
            <person name="Sproer C."/>
            <person name="Streit W.R."/>
            <person name="Rodriguez L.M."/>
            <person name="Overmann J."/>
            <person name="Jimenez D.J."/>
        </authorList>
    </citation>
    <scope>NUCLEOTIDE SEQUENCE</scope>
    <source>
        <strain evidence="1">MAG 833</strain>
    </source>
</reference>
<protein>
    <recommendedName>
        <fullName evidence="3">Antitoxin</fullName>
    </recommendedName>
</protein>
<sequence length="79" mass="9221">MNKPIDPTNWLVAMAEKIETEGPQTIEVAGHGRVTLIAETEFRRLRERKPSFKEWLLTGPRLDDVEIERDPRPSRDFSF</sequence>
<dbReference type="AlphaFoldDB" id="A0AAJ6BL87"/>
<evidence type="ECO:0000313" key="2">
    <source>
        <dbReference type="Proteomes" id="UP001213664"/>
    </source>
</evidence>
<organism evidence="1 2">
    <name type="scientific">Candidatus Brevundimonas colombiensis</name>
    <dbReference type="NCBI Taxonomy" id="3121376"/>
    <lineage>
        <taxon>Bacteria</taxon>
        <taxon>Pseudomonadati</taxon>
        <taxon>Pseudomonadota</taxon>
        <taxon>Alphaproteobacteria</taxon>
        <taxon>Caulobacterales</taxon>
        <taxon>Caulobacteraceae</taxon>
        <taxon>Brevundimonas</taxon>
    </lineage>
</organism>
<gene>
    <name evidence="1" type="ORF">P0Y50_06495</name>
</gene>
<evidence type="ECO:0000313" key="1">
    <source>
        <dbReference type="EMBL" id="WEK41253.1"/>
    </source>
</evidence>
<dbReference type="Proteomes" id="UP001213664">
    <property type="component" value="Chromosome"/>
</dbReference>
<accession>A0AAJ6BL87</accession>